<accession>F0WRT2</accession>
<dbReference type="HOGENOM" id="CLU_099645_0_0_1"/>
<dbReference type="EMBL" id="FR824264">
    <property type="protein sequence ID" value="CCA24048.1"/>
    <property type="molecule type" value="Genomic_DNA"/>
</dbReference>
<proteinExistence type="predicted"/>
<sequence>MLRNVLIMASSGIMLFSKEYTNTISQPRLIGSLMTAMLEFSAKVTGLPVSYIKFAKVAVTVVSNEAAKVFCAMFHDPSDGASFSSFIANEILEAFIVEFAAELGNVGHNVRQFDRFHLRIVGIIRHSIQRLLKQLQQQRGILKAIFVADGSIIHATAEVDQIGVLANLQVLVNASLDMMAAVNNTVNSVTIQSSRSTCTEVIHVVDDGTLIVVHRKRCIRYQTHIGNSGMCSNAAESVWTPSSFASHDKMKDLGFKKTEH</sequence>
<protein>
    <submittedName>
        <fullName evidence="1">Uncharacterized protein AlNc14C219G9077</fullName>
    </submittedName>
</protein>
<reference evidence="1" key="1">
    <citation type="journal article" date="2011" name="PLoS Biol.">
        <title>Gene gain and loss during evolution of obligate parasitism in the white rust pathogen of Arabidopsis thaliana.</title>
        <authorList>
            <person name="Kemen E."/>
            <person name="Gardiner A."/>
            <person name="Schultz-Larsen T."/>
            <person name="Kemen A.C."/>
            <person name="Balmuth A.L."/>
            <person name="Robert-Seilaniantz A."/>
            <person name="Bailey K."/>
            <person name="Holub E."/>
            <person name="Studholme D.J."/>
            <person name="Maclean D."/>
            <person name="Jones J.D."/>
        </authorList>
    </citation>
    <scope>NUCLEOTIDE SEQUENCE</scope>
</reference>
<reference evidence="1" key="2">
    <citation type="submission" date="2011-02" db="EMBL/GenBank/DDBJ databases">
        <authorList>
            <person name="MacLean D."/>
        </authorList>
    </citation>
    <scope>NUCLEOTIDE SEQUENCE</scope>
</reference>
<name>F0WRT2_9STRA</name>
<evidence type="ECO:0000313" key="1">
    <source>
        <dbReference type="EMBL" id="CCA24048.1"/>
    </source>
</evidence>
<gene>
    <name evidence="1" type="primary">AlNc14C219G9077</name>
    <name evidence="1" type="ORF">ALNC14_101920</name>
</gene>
<organism evidence="1">
    <name type="scientific">Albugo laibachii Nc14</name>
    <dbReference type="NCBI Taxonomy" id="890382"/>
    <lineage>
        <taxon>Eukaryota</taxon>
        <taxon>Sar</taxon>
        <taxon>Stramenopiles</taxon>
        <taxon>Oomycota</taxon>
        <taxon>Peronosporomycetes</taxon>
        <taxon>Albuginales</taxon>
        <taxon>Albuginaceae</taxon>
        <taxon>Albugo</taxon>
    </lineage>
</organism>
<dbReference type="AlphaFoldDB" id="F0WRT2"/>